<organism evidence="1 10">
    <name type="scientific">Halanaerobium congolense</name>
    <dbReference type="NCBI Taxonomy" id="54121"/>
    <lineage>
        <taxon>Bacteria</taxon>
        <taxon>Bacillati</taxon>
        <taxon>Bacillota</taxon>
        <taxon>Clostridia</taxon>
        <taxon>Halanaerobiales</taxon>
        <taxon>Halanaerobiaceae</taxon>
        <taxon>Halanaerobium</taxon>
    </lineage>
</organism>
<protein>
    <submittedName>
        <fullName evidence="1">Phenylacetate-CoA ligase</fullName>
    </submittedName>
</protein>
<dbReference type="SUPFAM" id="SSF56801">
    <property type="entry name" value="Acetyl-CoA synthetase-like"/>
    <property type="match status" value="1"/>
</dbReference>
<evidence type="ECO:0000313" key="9">
    <source>
        <dbReference type="Proteomes" id="UP000295758"/>
    </source>
</evidence>
<reference evidence="3 7" key="2">
    <citation type="submission" date="2016-10" db="EMBL/GenBank/DDBJ databases">
        <authorList>
            <person name="de Groot N.N."/>
        </authorList>
    </citation>
    <scope>NUCLEOTIDE SEQUENCE [LARGE SCALE GENOMIC DNA]</scope>
    <source>
        <strain evidence="3 7">WG7</strain>
    </source>
</reference>
<dbReference type="Proteomes" id="UP000199519">
    <property type="component" value="Unassembled WGS sequence"/>
</dbReference>
<dbReference type="Proteomes" id="UP000324896">
    <property type="component" value="Unassembled WGS sequence"/>
</dbReference>
<dbReference type="EMBL" id="FNBJ01000001">
    <property type="protein sequence ID" value="SDE64946.1"/>
    <property type="molecule type" value="Genomic_DNA"/>
</dbReference>
<sequence>MSIPRILYYKYKLDKNLNKSRNEILKLRENKFRKLLYYAYNNSPFYRDFYSAHGIKEKDLPEIKHSDLPVLDKNIMMENYERLVTDKNISCDKIASFLENYPSPVSKLNNKYHVIHSSGSSGRIGYFLYNSKEWDFIKALSLRLFTNFGLKRKKYAFIGAADGHYAGVSLFLSPINSLEEYFYKQYLVININHPLEDYCQRLNECRPHNLTGYPFGIRVLAEMQRAGKIDISPEVVICGGEPLTAETRKFIKKTWNTSLVNHYAASESLVIGVKKEEFNHLYIFDDANYIETAEEGYYLTNLYNYTQPLIRYRMSDLLVSVNERKNEDRWPFNRVKEIIGRQEDILWFKNQAGKKVFIHPIIFVELYIRGLNKYQVIQTGETSFVFKAVIKKGSKNEDVMVKIKEELTKILQSKNLQNVNFRIKKVKNIEGAGTAGKFKLIKKEFK</sequence>
<reference evidence="6 8" key="1">
    <citation type="submission" date="2016-10" db="EMBL/GenBank/DDBJ databases">
        <authorList>
            <person name="Varghese N."/>
            <person name="Submissions S."/>
        </authorList>
    </citation>
    <scope>NUCLEOTIDE SEQUENCE [LARGE SCALE GENOMIC DNA]</scope>
    <source>
        <strain evidence="1 10">WG10</strain>
        <strain evidence="2 8">WG2</strain>
        <strain evidence="4 6">WG5</strain>
    </source>
</reference>
<gene>
    <name evidence="5" type="ORF">BY453_10993</name>
    <name evidence="1" type="ORF">SAMN04488597_101135</name>
    <name evidence="2" type="ORF">SAMN04488598_1018</name>
    <name evidence="4" type="ORF">SAMN04515652_101283</name>
    <name evidence="3" type="ORF">SAMN04515654_101139</name>
</gene>
<keyword evidence="1" id="KW-0436">Ligase</keyword>
<name>A0A1G6HTH8_9FIRM</name>
<evidence type="ECO:0000313" key="3">
    <source>
        <dbReference type="EMBL" id="SDI06372.1"/>
    </source>
</evidence>
<proteinExistence type="predicted"/>
<evidence type="ECO:0000313" key="6">
    <source>
        <dbReference type="Proteomes" id="UP000198612"/>
    </source>
</evidence>
<dbReference type="EMBL" id="FOHG01000001">
    <property type="protein sequence ID" value="SES62709.1"/>
    <property type="molecule type" value="Genomic_DNA"/>
</dbReference>
<dbReference type="InterPro" id="IPR053158">
    <property type="entry name" value="CapK_Type1_Caps_Biosynth"/>
</dbReference>
<dbReference type="EMBL" id="FNEH01000001">
    <property type="protein sequence ID" value="SDI06372.1"/>
    <property type="molecule type" value="Genomic_DNA"/>
</dbReference>
<evidence type="ECO:0000313" key="4">
    <source>
        <dbReference type="EMBL" id="SES62709.1"/>
    </source>
</evidence>
<dbReference type="RefSeq" id="WP_089655650.1">
    <property type="nucleotide sequence ID" value="NZ_FMYT01000001.1"/>
</dbReference>
<dbReference type="GO" id="GO:0016874">
    <property type="term" value="F:ligase activity"/>
    <property type="evidence" value="ECO:0007669"/>
    <property type="project" value="UniProtKB-KW"/>
</dbReference>
<dbReference type="PANTHER" id="PTHR36932">
    <property type="entry name" value="CAPSULAR POLYSACCHARIDE BIOSYNTHESIS PROTEIN"/>
    <property type="match status" value="1"/>
</dbReference>
<evidence type="ECO:0000313" key="1">
    <source>
        <dbReference type="EMBL" id="SDB97494.1"/>
    </source>
</evidence>
<reference evidence="5 9" key="3">
    <citation type="submission" date="2019-03" db="EMBL/GenBank/DDBJ databases">
        <title>Deep subsurface shale carbon reservoir microbial communities from Ohio and West Virginia, USA.</title>
        <authorList>
            <person name="Wrighton K."/>
        </authorList>
    </citation>
    <scope>NUCLEOTIDE SEQUENCE [LARGE SCALE GENOMIC DNA]</scope>
    <source>
        <strain evidence="5 9">UTICA-S4D12</strain>
    </source>
</reference>
<evidence type="ECO:0000313" key="5">
    <source>
        <dbReference type="EMBL" id="TDS31776.1"/>
    </source>
</evidence>
<dbReference type="Gene3D" id="3.40.50.12780">
    <property type="entry name" value="N-terminal domain of ligase-like"/>
    <property type="match status" value="1"/>
</dbReference>
<dbReference type="Proteomes" id="UP000198612">
    <property type="component" value="Unassembled WGS sequence"/>
</dbReference>
<keyword evidence="8" id="KW-1185">Reference proteome</keyword>
<evidence type="ECO:0000313" key="2">
    <source>
        <dbReference type="EMBL" id="SDE64946.1"/>
    </source>
</evidence>
<evidence type="ECO:0000313" key="10">
    <source>
        <dbReference type="Proteomes" id="UP000324896"/>
    </source>
</evidence>
<dbReference type="PANTHER" id="PTHR36932:SF1">
    <property type="entry name" value="CAPSULAR POLYSACCHARIDE BIOSYNTHESIS PROTEIN"/>
    <property type="match status" value="1"/>
</dbReference>
<dbReference type="AlphaFoldDB" id="A0A1G6HTH8"/>
<evidence type="ECO:0000313" key="8">
    <source>
        <dbReference type="Proteomes" id="UP000199519"/>
    </source>
</evidence>
<accession>A0A1G6HTH8</accession>
<dbReference type="EMBL" id="FMYT01000001">
    <property type="protein sequence ID" value="SDB97494.1"/>
    <property type="molecule type" value="Genomic_DNA"/>
</dbReference>
<dbReference type="InterPro" id="IPR042099">
    <property type="entry name" value="ANL_N_sf"/>
</dbReference>
<dbReference type="Proteomes" id="UP000295758">
    <property type="component" value="Unassembled WGS sequence"/>
</dbReference>
<dbReference type="Proteomes" id="UP000198945">
    <property type="component" value="Unassembled WGS sequence"/>
</dbReference>
<evidence type="ECO:0000313" key="7">
    <source>
        <dbReference type="Proteomes" id="UP000198945"/>
    </source>
</evidence>
<dbReference type="EMBL" id="SOAA01000009">
    <property type="protein sequence ID" value="TDS31776.1"/>
    <property type="molecule type" value="Genomic_DNA"/>
</dbReference>